<comment type="catalytic activity">
    <reaction evidence="10">
        <text>O-phospho-D-serine + H2O = D-serine + phosphate</text>
        <dbReference type="Rhea" id="RHEA:24873"/>
        <dbReference type="ChEBI" id="CHEBI:15377"/>
        <dbReference type="ChEBI" id="CHEBI:35247"/>
        <dbReference type="ChEBI" id="CHEBI:43474"/>
        <dbReference type="ChEBI" id="CHEBI:58680"/>
        <dbReference type="EC" id="3.1.3.3"/>
    </reaction>
</comment>
<organism evidence="12 13">
    <name type="scientific">Vitreoscilla massiliensis</name>
    <dbReference type="NCBI Taxonomy" id="1689272"/>
    <lineage>
        <taxon>Bacteria</taxon>
        <taxon>Pseudomonadati</taxon>
        <taxon>Pseudomonadota</taxon>
        <taxon>Betaproteobacteria</taxon>
        <taxon>Neisseriales</taxon>
        <taxon>Neisseriaceae</taxon>
        <taxon>Vitreoscilla</taxon>
    </lineage>
</organism>
<feature type="chain" id="PRO_5046643035" description="phosphoserine phosphatase" evidence="11">
    <location>
        <begin position="26"/>
        <end position="440"/>
    </location>
</feature>
<evidence type="ECO:0000256" key="5">
    <source>
        <dbReference type="ARBA" id="ARBA00022723"/>
    </source>
</evidence>
<keyword evidence="6" id="KW-0378">Hydrolase</keyword>
<dbReference type="SUPFAM" id="SSF56784">
    <property type="entry name" value="HAD-like"/>
    <property type="match status" value="1"/>
</dbReference>
<name>A0ABY4DXS2_9NEIS</name>
<feature type="signal peptide" evidence="11">
    <location>
        <begin position="1"/>
        <end position="25"/>
    </location>
</feature>
<keyword evidence="8" id="KW-0718">Serine biosynthesis</keyword>
<dbReference type="RefSeq" id="WP_058356675.1">
    <property type="nucleotide sequence ID" value="NZ_CABKVG010000009.1"/>
</dbReference>
<protein>
    <recommendedName>
        <fullName evidence="3">phosphoserine phosphatase</fullName>
        <ecNumber evidence="3">3.1.3.3</ecNumber>
    </recommendedName>
</protein>
<dbReference type="InterPro" id="IPR036412">
    <property type="entry name" value="HAD-like_sf"/>
</dbReference>
<dbReference type="InterPro" id="IPR023214">
    <property type="entry name" value="HAD_sf"/>
</dbReference>
<evidence type="ECO:0000313" key="13">
    <source>
        <dbReference type="Proteomes" id="UP000832011"/>
    </source>
</evidence>
<gene>
    <name evidence="12" type="ORF">LVJ82_10305</name>
</gene>
<dbReference type="Proteomes" id="UP000832011">
    <property type="component" value="Chromosome"/>
</dbReference>
<evidence type="ECO:0000313" key="12">
    <source>
        <dbReference type="EMBL" id="UOO87883.1"/>
    </source>
</evidence>
<dbReference type="EMBL" id="CP091511">
    <property type="protein sequence ID" value="UOO87883.1"/>
    <property type="molecule type" value="Genomic_DNA"/>
</dbReference>
<evidence type="ECO:0000256" key="7">
    <source>
        <dbReference type="ARBA" id="ARBA00022842"/>
    </source>
</evidence>
<evidence type="ECO:0000256" key="8">
    <source>
        <dbReference type="ARBA" id="ARBA00023299"/>
    </source>
</evidence>
<evidence type="ECO:0000256" key="11">
    <source>
        <dbReference type="SAM" id="SignalP"/>
    </source>
</evidence>
<sequence length="440" mass="49325">MTHSTWFSNSTRLLVLAVMGSLAVAGCQSSGTPAPVSNGIHSKQQVLARGQWDAFNHAQLNQMIVQYGKLSSTYRADKKPYVVFDFDNTSVFLDIEEATLIYQLEQLQFKVTPQQLDKIIRTDISDKNFSADYNNQAGQAVNINTVAPDIIASYTWLYQHYSGLKGTQSLAEVQKSPHYLNFITKMRYLYAAIGHTFDHSVSYPWVTYLFAGFTEQEVRTLTRDAFRWQQSQKIGPVKWTSPAELSGKAGVVSVKWENGLRPHAEMQTLYRTLLDNGFDVYVCSASFIDVIKEMVSNPEMGFNISDQNVYAMQLERDNAGRIIPKFRAGYYQTQGKGKTQTIEKFLVSKYGYGPIFIAGDSEGDQNMMQDFADTQKVVIVNRLRKPSTDIGKFSKIALDSHGKADAKFLLQGRDANTGKFVPSTKTITFGATEGKNLKGE</sequence>
<dbReference type="Gene3D" id="3.40.50.1000">
    <property type="entry name" value="HAD superfamily/HAD-like"/>
    <property type="match status" value="1"/>
</dbReference>
<keyword evidence="4" id="KW-0028">Amino-acid biosynthesis</keyword>
<reference evidence="12 13" key="1">
    <citation type="journal article" date="2022" name="Res Sq">
        <title>Evolution of multicellular longitudinally dividing oral cavity symbionts (Neisseriaceae).</title>
        <authorList>
            <person name="Nyongesa S."/>
            <person name="Weber P."/>
            <person name="Bernet E."/>
            <person name="Pullido F."/>
            <person name="Nieckarz M."/>
            <person name="Delaby M."/>
            <person name="Nieves C."/>
            <person name="Viehboeck T."/>
            <person name="Krause N."/>
            <person name="Rivera-Millot A."/>
            <person name="Nakamura A."/>
            <person name="Vischer N."/>
            <person name="VanNieuwenhze M."/>
            <person name="Brun Y."/>
            <person name="Cava F."/>
            <person name="Bulgheresi S."/>
            <person name="Veyrier F."/>
        </authorList>
    </citation>
    <scope>NUCLEOTIDE SEQUENCE [LARGE SCALE GENOMIC DNA]</scope>
    <source>
        <strain evidence="12 13">SN4</strain>
    </source>
</reference>
<keyword evidence="5" id="KW-0479">Metal-binding</keyword>
<evidence type="ECO:0000256" key="2">
    <source>
        <dbReference type="ARBA" id="ARBA00005135"/>
    </source>
</evidence>
<dbReference type="PANTHER" id="PTHR43344">
    <property type="entry name" value="PHOSPHOSERINE PHOSPHATASE"/>
    <property type="match status" value="1"/>
</dbReference>
<evidence type="ECO:0000256" key="1">
    <source>
        <dbReference type="ARBA" id="ARBA00001946"/>
    </source>
</evidence>
<dbReference type="Gene3D" id="1.20.1440.320">
    <property type="match status" value="1"/>
</dbReference>
<dbReference type="PANTHER" id="PTHR43344:SF2">
    <property type="entry name" value="PHOSPHOSERINE PHOSPHATASE"/>
    <property type="match status" value="1"/>
</dbReference>
<keyword evidence="11" id="KW-0732">Signal</keyword>
<evidence type="ECO:0000256" key="3">
    <source>
        <dbReference type="ARBA" id="ARBA00012640"/>
    </source>
</evidence>
<evidence type="ECO:0000256" key="6">
    <source>
        <dbReference type="ARBA" id="ARBA00022801"/>
    </source>
</evidence>
<comment type="cofactor">
    <cofactor evidence="1">
        <name>Mg(2+)</name>
        <dbReference type="ChEBI" id="CHEBI:18420"/>
    </cofactor>
</comment>
<comment type="pathway">
    <text evidence="2">Amino-acid biosynthesis; L-serine biosynthesis; L-serine from 3-phospho-D-glycerate: step 3/3.</text>
</comment>
<comment type="catalytic activity">
    <reaction evidence="9">
        <text>O-phospho-L-serine + H2O = L-serine + phosphate</text>
        <dbReference type="Rhea" id="RHEA:21208"/>
        <dbReference type="ChEBI" id="CHEBI:15377"/>
        <dbReference type="ChEBI" id="CHEBI:33384"/>
        <dbReference type="ChEBI" id="CHEBI:43474"/>
        <dbReference type="ChEBI" id="CHEBI:57524"/>
        <dbReference type="EC" id="3.1.3.3"/>
    </reaction>
</comment>
<accession>A0ABY4DXS2</accession>
<proteinExistence type="predicted"/>
<evidence type="ECO:0000256" key="4">
    <source>
        <dbReference type="ARBA" id="ARBA00022605"/>
    </source>
</evidence>
<dbReference type="EC" id="3.1.3.3" evidence="3"/>
<dbReference type="InterPro" id="IPR050582">
    <property type="entry name" value="HAD-like_SerB"/>
</dbReference>
<evidence type="ECO:0000256" key="9">
    <source>
        <dbReference type="ARBA" id="ARBA00048138"/>
    </source>
</evidence>
<keyword evidence="7" id="KW-0460">Magnesium</keyword>
<keyword evidence="13" id="KW-1185">Reference proteome</keyword>
<evidence type="ECO:0000256" key="10">
    <source>
        <dbReference type="ARBA" id="ARBA00048523"/>
    </source>
</evidence>